<evidence type="ECO:0000256" key="1">
    <source>
        <dbReference type="SAM" id="MobiDB-lite"/>
    </source>
</evidence>
<name>A0AA40A628_9PEZI</name>
<dbReference type="GeneID" id="85318219"/>
<dbReference type="RefSeq" id="XP_060293238.1">
    <property type="nucleotide sequence ID" value="XM_060434949.1"/>
</dbReference>
<dbReference type="EMBL" id="JAUIRO010000006">
    <property type="protein sequence ID" value="KAK0709934.1"/>
    <property type="molecule type" value="Genomic_DNA"/>
</dbReference>
<sequence length="145" mass="16399">MSSTAETKIVLRSAKDWPAWKDQFIGRAKGELMWQYIDPKEIFPKPFPSEPTEPNINHFEFKVPGSPAVPDPANSGNLTNGNHTPNSIYTLAQGHPPASDFTFSPRRDVSDLADRGFQTYSFVMTDYHRKVQMYKDKQQAVLGPK</sequence>
<dbReference type="Proteomes" id="UP001172101">
    <property type="component" value="Unassembled WGS sequence"/>
</dbReference>
<keyword evidence="3" id="KW-1185">Reference proteome</keyword>
<evidence type="ECO:0000313" key="2">
    <source>
        <dbReference type="EMBL" id="KAK0709934.1"/>
    </source>
</evidence>
<protein>
    <submittedName>
        <fullName evidence="2">Uncharacterized protein</fullName>
    </submittedName>
</protein>
<feature type="compositionally biased region" description="Polar residues" evidence="1">
    <location>
        <begin position="74"/>
        <end position="90"/>
    </location>
</feature>
<gene>
    <name evidence="2" type="ORF">B0T26DRAFT_428925</name>
</gene>
<organism evidence="2 3">
    <name type="scientific">Lasiosphaeria miniovina</name>
    <dbReference type="NCBI Taxonomy" id="1954250"/>
    <lineage>
        <taxon>Eukaryota</taxon>
        <taxon>Fungi</taxon>
        <taxon>Dikarya</taxon>
        <taxon>Ascomycota</taxon>
        <taxon>Pezizomycotina</taxon>
        <taxon>Sordariomycetes</taxon>
        <taxon>Sordariomycetidae</taxon>
        <taxon>Sordariales</taxon>
        <taxon>Lasiosphaeriaceae</taxon>
        <taxon>Lasiosphaeria</taxon>
    </lineage>
</organism>
<dbReference type="AlphaFoldDB" id="A0AA40A628"/>
<reference evidence="2" key="1">
    <citation type="submission" date="2023-06" db="EMBL/GenBank/DDBJ databases">
        <title>Genome-scale phylogeny and comparative genomics of the fungal order Sordariales.</title>
        <authorList>
            <consortium name="Lawrence Berkeley National Laboratory"/>
            <person name="Hensen N."/>
            <person name="Bonometti L."/>
            <person name="Westerberg I."/>
            <person name="Brannstrom I.O."/>
            <person name="Guillou S."/>
            <person name="Cros-Aarteil S."/>
            <person name="Calhoun S."/>
            <person name="Haridas S."/>
            <person name="Kuo A."/>
            <person name="Mondo S."/>
            <person name="Pangilinan J."/>
            <person name="Riley R."/>
            <person name="LaButti K."/>
            <person name="Andreopoulos B."/>
            <person name="Lipzen A."/>
            <person name="Chen C."/>
            <person name="Yanf M."/>
            <person name="Daum C."/>
            <person name="Ng V."/>
            <person name="Clum A."/>
            <person name="Steindorff A."/>
            <person name="Ohm R."/>
            <person name="Martin F."/>
            <person name="Silar P."/>
            <person name="Natvig D."/>
            <person name="Lalanne C."/>
            <person name="Gautier V."/>
            <person name="Ament-velasquez S.L."/>
            <person name="Kruys A."/>
            <person name="Hutchinson M.I."/>
            <person name="Powell A.J."/>
            <person name="Barry K."/>
            <person name="Miller A.N."/>
            <person name="Grigoriev I.V."/>
            <person name="Debuchy R."/>
            <person name="Gladieux P."/>
            <person name="Thoren M.H."/>
            <person name="Johannesson H."/>
        </authorList>
    </citation>
    <scope>NUCLEOTIDE SEQUENCE</scope>
    <source>
        <strain evidence="2">SMH2392-1A</strain>
    </source>
</reference>
<feature type="region of interest" description="Disordered" evidence="1">
    <location>
        <begin position="62"/>
        <end position="91"/>
    </location>
</feature>
<accession>A0AA40A628</accession>
<evidence type="ECO:0000313" key="3">
    <source>
        <dbReference type="Proteomes" id="UP001172101"/>
    </source>
</evidence>
<comment type="caution">
    <text evidence="2">The sequence shown here is derived from an EMBL/GenBank/DDBJ whole genome shotgun (WGS) entry which is preliminary data.</text>
</comment>
<proteinExistence type="predicted"/>